<dbReference type="CDD" id="cd02440">
    <property type="entry name" value="AdoMet_MTases"/>
    <property type="match status" value="1"/>
</dbReference>
<accession>A0A1M6NWX1</accession>
<dbReference type="AlphaFoldDB" id="A0A1M6NWX1"/>
<organism evidence="1 2">
    <name type="scientific">Halomonas caseinilytica</name>
    <dbReference type="NCBI Taxonomy" id="438744"/>
    <lineage>
        <taxon>Bacteria</taxon>
        <taxon>Pseudomonadati</taxon>
        <taxon>Pseudomonadota</taxon>
        <taxon>Gammaproteobacteria</taxon>
        <taxon>Oceanospirillales</taxon>
        <taxon>Halomonadaceae</taxon>
        <taxon>Halomonas</taxon>
    </lineage>
</organism>
<evidence type="ECO:0008006" key="3">
    <source>
        <dbReference type="Google" id="ProtNLM"/>
    </source>
</evidence>
<dbReference type="PANTHER" id="PTHR20974:SF0">
    <property type="entry name" value="UPF0585 PROTEIN CG18661"/>
    <property type="match status" value="1"/>
</dbReference>
<evidence type="ECO:0000313" key="2">
    <source>
        <dbReference type="Proteomes" id="UP000184248"/>
    </source>
</evidence>
<dbReference type="Gene3D" id="3.40.50.150">
    <property type="entry name" value="Vaccinia Virus protein VP39"/>
    <property type="match status" value="1"/>
</dbReference>
<evidence type="ECO:0000313" key="1">
    <source>
        <dbReference type="EMBL" id="SHK00225.1"/>
    </source>
</evidence>
<dbReference type="InterPro" id="IPR029063">
    <property type="entry name" value="SAM-dependent_MTases_sf"/>
</dbReference>
<dbReference type="Pfam" id="PF06080">
    <property type="entry name" value="DUF938"/>
    <property type="match status" value="1"/>
</dbReference>
<sequence>MSRTDHRGTSPARLKSLAAARNREPILAVLEEVLPARARVLELASGSGEHGLHFASAMPGWQWQPSDVDSHSLASIEAWRATSGPDNLRASIRLDATGDWPDETFDAIVAINLIHISPWEVTEALMARAGEHLAAGGTLYLYGPYRREGRHTAPSNAAFDEDLRRRDARWGVRDLEAVVEAAMPHGLTLETVVEMPANNLSVVLRRQ</sequence>
<dbReference type="PANTHER" id="PTHR20974">
    <property type="entry name" value="UPF0585 PROTEIN CG18661"/>
    <property type="match status" value="1"/>
</dbReference>
<name>A0A1M6NWX1_9GAMM</name>
<dbReference type="EMBL" id="FRAL01000001">
    <property type="protein sequence ID" value="SHK00225.1"/>
    <property type="molecule type" value="Genomic_DNA"/>
</dbReference>
<dbReference type="SUPFAM" id="SSF53335">
    <property type="entry name" value="S-adenosyl-L-methionine-dependent methyltransferases"/>
    <property type="match status" value="1"/>
</dbReference>
<proteinExistence type="predicted"/>
<protein>
    <recommendedName>
        <fullName evidence="3">SAM-dependent methyltransferase</fullName>
    </recommendedName>
</protein>
<gene>
    <name evidence="1" type="ORF">SAMN05192556_101547</name>
</gene>
<dbReference type="InterPro" id="IPR010342">
    <property type="entry name" value="DUF938"/>
</dbReference>
<reference evidence="2" key="1">
    <citation type="submission" date="2016-11" db="EMBL/GenBank/DDBJ databases">
        <authorList>
            <person name="Varghese N."/>
            <person name="Submissions S."/>
        </authorList>
    </citation>
    <scope>NUCLEOTIDE SEQUENCE [LARGE SCALE GENOMIC DNA]</scope>
    <source>
        <strain evidence="2">ALO Sharm</strain>
    </source>
</reference>
<dbReference type="Proteomes" id="UP000184248">
    <property type="component" value="Unassembled WGS sequence"/>
</dbReference>
<keyword evidence="2" id="KW-1185">Reference proteome</keyword>